<reference evidence="8" key="1">
    <citation type="submission" date="2016-06" db="EMBL/GenBank/DDBJ databases">
        <authorList>
            <person name="Nascimento L."/>
            <person name="Pereira R.V."/>
            <person name="Martins L.F."/>
            <person name="Quaggio R.B."/>
            <person name="Silva A.M."/>
            <person name="Setubal J.C."/>
        </authorList>
    </citation>
    <scope>NUCLEOTIDE SEQUENCE [LARGE SCALE GENOMIC DNA]</scope>
</reference>
<evidence type="ECO:0000313" key="7">
    <source>
        <dbReference type="EMBL" id="OUM87063.1"/>
    </source>
</evidence>
<keyword evidence="3" id="KW-0560">Oxidoreductase</keyword>
<dbReference type="Gene3D" id="3.50.50.60">
    <property type="entry name" value="FAD/NAD(P)-binding domain"/>
    <property type="match status" value="1"/>
</dbReference>
<comment type="pathway">
    <text evidence="1">Cofactor biosynthesis; thiamine diphosphate biosynthesis.</text>
</comment>
<dbReference type="InterPro" id="IPR036188">
    <property type="entry name" value="FAD/NAD-bd_sf"/>
</dbReference>
<dbReference type="PANTHER" id="PTHR13847:SF289">
    <property type="entry name" value="GLYCINE OXIDASE"/>
    <property type="match status" value="1"/>
</dbReference>
<evidence type="ECO:0000256" key="4">
    <source>
        <dbReference type="ARBA" id="ARBA00049872"/>
    </source>
</evidence>
<dbReference type="InterPro" id="IPR006076">
    <property type="entry name" value="FAD-dep_OxRdtase"/>
</dbReference>
<dbReference type="GO" id="GO:0005737">
    <property type="term" value="C:cytoplasm"/>
    <property type="evidence" value="ECO:0007669"/>
    <property type="project" value="TreeGrafter"/>
</dbReference>
<dbReference type="GO" id="GO:0009229">
    <property type="term" value="P:thiamine diphosphate biosynthetic process"/>
    <property type="evidence" value="ECO:0007669"/>
    <property type="project" value="UniProtKB-UniPathway"/>
</dbReference>
<accession>A0A1Y3PI93</accession>
<dbReference type="SUPFAM" id="SSF54373">
    <property type="entry name" value="FAD-linked reductases, C-terminal domain"/>
    <property type="match status" value="1"/>
</dbReference>
<evidence type="ECO:0000256" key="1">
    <source>
        <dbReference type="ARBA" id="ARBA00004948"/>
    </source>
</evidence>
<evidence type="ECO:0000256" key="3">
    <source>
        <dbReference type="ARBA" id="ARBA00023002"/>
    </source>
</evidence>
<dbReference type="Pfam" id="PF01266">
    <property type="entry name" value="DAO"/>
    <property type="match status" value="1"/>
</dbReference>
<dbReference type="AlphaFoldDB" id="A0A1Y3PI93"/>
<evidence type="ECO:0000313" key="8">
    <source>
        <dbReference type="Proteomes" id="UP000196475"/>
    </source>
</evidence>
<dbReference type="GO" id="GO:0043799">
    <property type="term" value="F:glycine oxidase activity"/>
    <property type="evidence" value="ECO:0007669"/>
    <property type="project" value="UniProtKB-EC"/>
</dbReference>
<dbReference type="PANTHER" id="PTHR13847">
    <property type="entry name" value="SARCOSINE DEHYDROGENASE-RELATED"/>
    <property type="match status" value="1"/>
</dbReference>
<gene>
    <name evidence="7" type="ORF">BAA01_16780</name>
</gene>
<dbReference type="UniPathway" id="UPA00060"/>
<comment type="caution">
    <text evidence="7">The sequence shown here is derived from an EMBL/GenBank/DDBJ whole genome shotgun (WGS) entry which is preliminary data.</text>
</comment>
<name>A0A1Y3PI93_9BACI</name>
<dbReference type="Proteomes" id="UP000196475">
    <property type="component" value="Unassembled WGS sequence"/>
</dbReference>
<dbReference type="Gene3D" id="3.30.9.10">
    <property type="entry name" value="D-Amino Acid Oxidase, subunit A, domain 2"/>
    <property type="match status" value="1"/>
</dbReference>
<feature type="domain" description="FAD dependent oxidoreductase" evidence="6">
    <location>
        <begin position="15"/>
        <end position="359"/>
    </location>
</feature>
<sequence length="386" mass="41480">MPVKEKGATTRTAEVLVVGGGIIGLAIARQLAVRGVKVMLLERTHVGSGASRAAAGMLAAQVETEEDGPFFDLQIESRRLWQEWAEIIPEESGIGFGYRKEGIFRIAETPQEAEQLQDRLEWQKRKGLGGEWLDAQKLRSLVLGLSDSVCGALYVPDDHQIDAAQAVQALRRSACLHGVQVVEGTPVVALLSEGSRVYGVQTSDGAMTADRVVLAGGMSVPALMAPLGGELPLEPVRGTVCALYPEEPWEKRTLFGTGWYLTPKEDGRLIVGTTEEAGAKTDAVPAESLVKILERAGKLVPKIKRFPFHSAWSGIRTRTPDALPVLGPVPGFEGLYVATGHFRNGILLAPVSGEVIAHWILGQRPPVASAHFLPERLLKGASKLDA</sequence>
<dbReference type="InterPro" id="IPR012727">
    <property type="entry name" value="Gly_oxidase_ThiO"/>
</dbReference>
<proteinExistence type="predicted"/>
<dbReference type="GO" id="GO:0050660">
    <property type="term" value="F:flavin adenine dinucleotide binding"/>
    <property type="evidence" value="ECO:0007669"/>
    <property type="project" value="InterPro"/>
</dbReference>
<evidence type="ECO:0000259" key="6">
    <source>
        <dbReference type="Pfam" id="PF01266"/>
    </source>
</evidence>
<keyword evidence="2" id="KW-0784">Thiamine biosynthesis</keyword>
<dbReference type="GO" id="GO:0009228">
    <property type="term" value="P:thiamine biosynthetic process"/>
    <property type="evidence" value="ECO:0007669"/>
    <property type="project" value="UniProtKB-KW"/>
</dbReference>
<organism evidence="7 8">
    <name type="scientific">Bacillus thermozeamaize</name>
    <dbReference type="NCBI Taxonomy" id="230954"/>
    <lineage>
        <taxon>Bacteria</taxon>
        <taxon>Bacillati</taxon>
        <taxon>Bacillota</taxon>
        <taxon>Bacilli</taxon>
        <taxon>Bacillales</taxon>
        <taxon>Bacillaceae</taxon>
        <taxon>Bacillus</taxon>
    </lineage>
</organism>
<dbReference type="NCBIfam" id="TIGR02352">
    <property type="entry name" value="thiamin_ThiO"/>
    <property type="match status" value="1"/>
</dbReference>
<comment type="catalytic activity">
    <reaction evidence="4">
        <text>glycine + O2 + H2O = glyoxylate + H2O2 + NH4(+)</text>
        <dbReference type="Rhea" id="RHEA:11532"/>
        <dbReference type="ChEBI" id="CHEBI:15377"/>
        <dbReference type="ChEBI" id="CHEBI:15379"/>
        <dbReference type="ChEBI" id="CHEBI:16240"/>
        <dbReference type="ChEBI" id="CHEBI:28938"/>
        <dbReference type="ChEBI" id="CHEBI:36655"/>
        <dbReference type="ChEBI" id="CHEBI:57305"/>
        <dbReference type="EC" id="1.4.3.19"/>
    </reaction>
</comment>
<evidence type="ECO:0000256" key="5">
    <source>
        <dbReference type="ARBA" id="ARBA00050018"/>
    </source>
</evidence>
<dbReference type="SUPFAM" id="SSF51905">
    <property type="entry name" value="FAD/NAD(P)-binding domain"/>
    <property type="match status" value="1"/>
</dbReference>
<protein>
    <recommendedName>
        <fullName evidence="5">glycine oxidase</fullName>
        <ecNumber evidence="5">1.4.3.19</ecNumber>
    </recommendedName>
</protein>
<evidence type="ECO:0000256" key="2">
    <source>
        <dbReference type="ARBA" id="ARBA00022977"/>
    </source>
</evidence>
<dbReference type="EC" id="1.4.3.19" evidence="5"/>
<dbReference type="EMBL" id="LZRT01000080">
    <property type="protein sequence ID" value="OUM87063.1"/>
    <property type="molecule type" value="Genomic_DNA"/>
</dbReference>